<dbReference type="GO" id="GO:0005634">
    <property type="term" value="C:nucleus"/>
    <property type="evidence" value="ECO:0007669"/>
    <property type="project" value="UniProtKB-SubCell"/>
</dbReference>
<evidence type="ECO:0000256" key="1">
    <source>
        <dbReference type="ARBA" id="ARBA00004123"/>
    </source>
</evidence>
<dbReference type="PROSITE" id="PS51352">
    <property type="entry name" value="THIOREDOXIN_2"/>
    <property type="match status" value="1"/>
</dbReference>
<comment type="similarity">
    <text evidence="11">Belongs to the peroxiredoxin family. BCP/PrxQ subfamily.</text>
</comment>
<evidence type="ECO:0000256" key="4">
    <source>
        <dbReference type="ARBA" id="ARBA00022559"/>
    </source>
</evidence>
<comment type="catalytic activity">
    <reaction evidence="12">
        <text>a hydroperoxide + [thioredoxin]-dithiol = an alcohol + [thioredoxin]-disulfide + H2O</text>
        <dbReference type="Rhea" id="RHEA:62620"/>
        <dbReference type="Rhea" id="RHEA-COMP:10698"/>
        <dbReference type="Rhea" id="RHEA-COMP:10700"/>
        <dbReference type="ChEBI" id="CHEBI:15377"/>
        <dbReference type="ChEBI" id="CHEBI:29950"/>
        <dbReference type="ChEBI" id="CHEBI:30879"/>
        <dbReference type="ChEBI" id="CHEBI:35924"/>
        <dbReference type="ChEBI" id="CHEBI:50058"/>
        <dbReference type="EC" id="1.11.1.24"/>
    </reaction>
</comment>
<dbReference type="AlphaFoldDB" id="G8A558"/>
<dbReference type="GO" id="GO:0045454">
    <property type="term" value="P:cell redox homeostasis"/>
    <property type="evidence" value="ECO:0007669"/>
    <property type="project" value="TreeGrafter"/>
</dbReference>
<dbReference type="InterPro" id="IPR036249">
    <property type="entry name" value="Thioredoxin-like_sf"/>
</dbReference>
<keyword evidence="6" id="KW-0560">Oxidoreductase</keyword>
<dbReference type="GO" id="GO:0005737">
    <property type="term" value="C:cytoplasm"/>
    <property type="evidence" value="ECO:0007669"/>
    <property type="project" value="TreeGrafter"/>
</dbReference>
<dbReference type="GO" id="GO:0008379">
    <property type="term" value="F:thioredoxin peroxidase activity"/>
    <property type="evidence" value="ECO:0007669"/>
    <property type="project" value="TreeGrafter"/>
</dbReference>
<evidence type="ECO:0000256" key="5">
    <source>
        <dbReference type="ARBA" id="ARBA00022862"/>
    </source>
</evidence>
<dbReference type="Gene3D" id="3.40.30.10">
    <property type="entry name" value="Glutaredoxin"/>
    <property type="match status" value="1"/>
</dbReference>
<evidence type="ECO:0000256" key="10">
    <source>
        <dbReference type="ARBA" id="ARBA00032824"/>
    </source>
</evidence>
<evidence type="ECO:0000256" key="7">
    <source>
        <dbReference type="ARBA" id="ARBA00023157"/>
    </source>
</evidence>
<evidence type="ECO:0000256" key="12">
    <source>
        <dbReference type="ARBA" id="ARBA00049091"/>
    </source>
</evidence>
<name>G8A558_FLAVE</name>
<accession>G8A558</accession>
<dbReference type="GO" id="GO:0034599">
    <property type="term" value="P:cellular response to oxidative stress"/>
    <property type="evidence" value="ECO:0007669"/>
    <property type="project" value="UniProtKB-ARBA"/>
</dbReference>
<comment type="subunit">
    <text evidence="2">Monomer.</text>
</comment>
<keyword evidence="8" id="KW-0539">Nucleus</keyword>
<dbReference type="EMBL" id="GU169897">
    <property type="protein sequence ID" value="ADX07332.1"/>
    <property type="molecule type" value="mRNA"/>
</dbReference>
<reference evidence="16" key="1">
    <citation type="submission" date="2009-11" db="EMBL/GenBank/DDBJ databases">
        <title>Useful genes from Flammulina velutipes.</title>
        <authorList>
            <person name="Yoon H."/>
            <person name="Kim J.-G."/>
            <person name="Lee B.-M."/>
            <person name="Kong W.-S."/>
            <person name="Lee C.-S."/>
            <person name="Choi J.-W."/>
        </authorList>
    </citation>
    <scope>NUCLEOTIDE SEQUENCE</scope>
    <source>
        <strain evidence="16">KACC 42777</strain>
    </source>
</reference>
<evidence type="ECO:0000256" key="2">
    <source>
        <dbReference type="ARBA" id="ARBA00011245"/>
    </source>
</evidence>
<dbReference type="PANTHER" id="PTHR42801:SF23">
    <property type="entry name" value="PEROXIREDOXIN DOT5"/>
    <property type="match status" value="1"/>
</dbReference>
<proteinExistence type="evidence at transcript level"/>
<protein>
    <recommendedName>
        <fullName evidence="3">thioredoxin-dependent peroxiredoxin</fullName>
        <ecNumber evidence="3">1.11.1.24</ecNumber>
    </recommendedName>
    <alternativeName>
        <fullName evidence="13">Nuclear thiol peroxidase</fullName>
    </alternativeName>
    <alternativeName>
        <fullName evidence="10">Thioredoxin peroxidase</fullName>
    </alternativeName>
</protein>
<keyword evidence="9" id="KW-0676">Redox-active center</keyword>
<evidence type="ECO:0000259" key="15">
    <source>
        <dbReference type="PROSITE" id="PS51352"/>
    </source>
</evidence>
<feature type="domain" description="Thioredoxin" evidence="15">
    <location>
        <begin position="167"/>
        <end position="313"/>
    </location>
</feature>
<evidence type="ECO:0000256" key="8">
    <source>
        <dbReference type="ARBA" id="ARBA00023242"/>
    </source>
</evidence>
<evidence type="ECO:0000256" key="11">
    <source>
        <dbReference type="ARBA" id="ARBA00038489"/>
    </source>
</evidence>
<feature type="region of interest" description="Disordered" evidence="14">
    <location>
        <begin position="149"/>
        <end position="170"/>
    </location>
</feature>
<dbReference type="InterPro" id="IPR013766">
    <property type="entry name" value="Thioredoxin_domain"/>
</dbReference>
<evidence type="ECO:0000256" key="13">
    <source>
        <dbReference type="ARBA" id="ARBA00077538"/>
    </source>
</evidence>
<dbReference type="FunFam" id="3.40.30.10:FF:000157">
    <property type="entry name" value="DOT5p Nuclear thiol peroxidase"/>
    <property type="match status" value="1"/>
</dbReference>
<keyword evidence="7" id="KW-1015">Disulfide bond</keyword>
<dbReference type="PANTHER" id="PTHR42801">
    <property type="entry name" value="THIOREDOXIN-DEPENDENT PEROXIDE REDUCTASE"/>
    <property type="match status" value="1"/>
</dbReference>
<evidence type="ECO:0000313" key="16">
    <source>
        <dbReference type="EMBL" id="ADX07332.1"/>
    </source>
</evidence>
<organism evidence="16">
    <name type="scientific">Flammulina velutipes</name>
    <name type="common">Agaricus velutipes</name>
    <dbReference type="NCBI Taxonomy" id="38945"/>
    <lineage>
        <taxon>Eukaryota</taxon>
        <taxon>Fungi</taxon>
        <taxon>Dikarya</taxon>
        <taxon>Basidiomycota</taxon>
        <taxon>Agaricomycotina</taxon>
        <taxon>Agaricomycetes</taxon>
        <taxon>Agaricomycetidae</taxon>
        <taxon>Agaricales</taxon>
        <taxon>Marasmiineae</taxon>
        <taxon>Physalacriaceae</taxon>
        <taxon>Flammulina</taxon>
    </lineage>
</organism>
<dbReference type="InterPro" id="IPR000866">
    <property type="entry name" value="AhpC/TSA"/>
</dbReference>
<dbReference type="CDD" id="cd03017">
    <property type="entry name" value="PRX_BCP"/>
    <property type="match status" value="1"/>
</dbReference>
<keyword evidence="5" id="KW-0049">Antioxidant</keyword>
<dbReference type="Pfam" id="PF00578">
    <property type="entry name" value="AhpC-TSA"/>
    <property type="match status" value="1"/>
</dbReference>
<dbReference type="EC" id="1.11.1.24" evidence="3"/>
<dbReference type="SUPFAM" id="SSF52833">
    <property type="entry name" value="Thioredoxin-like"/>
    <property type="match status" value="1"/>
</dbReference>
<evidence type="ECO:0000256" key="6">
    <source>
        <dbReference type="ARBA" id="ARBA00023002"/>
    </source>
</evidence>
<comment type="subcellular location">
    <subcellularLocation>
        <location evidence="1">Nucleus</location>
    </subcellularLocation>
</comment>
<sequence>MVEPTESPARSSNAKLPFFLACSRGMQRSWGLLCWSQDSVSMARSAIHRRYGSVPWEVVILYAINSRLVPLIRRPPRTYQNPHNVESALKATIQRRRRLLPTCLTFRGTLWLLGERVNGPLLPTLLLDSTPAVPPGCRFYEWPNVKAKTEEKNEAAEDEPADEPNHLDIGDNLPALTIQNEKGEDVQVDTLAAEKGVVLFLVPKADTPGCTTQACGFRDIYPDFSQVEYDVYCLSADSPTAQTKWQTKKTLPYSLLSDPKRELISALGAGAGGKTKRSHFIFEKGGKLIDKKIPVKPADSPKLALEFIKSLSAST</sequence>
<dbReference type="InterPro" id="IPR050924">
    <property type="entry name" value="Peroxiredoxin_BCP/PrxQ"/>
</dbReference>
<keyword evidence="4" id="KW-0575">Peroxidase</keyword>
<evidence type="ECO:0000256" key="14">
    <source>
        <dbReference type="SAM" id="MobiDB-lite"/>
    </source>
</evidence>
<evidence type="ECO:0000256" key="3">
    <source>
        <dbReference type="ARBA" id="ARBA00013017"/>
    </source>
</evidence>
<evidence type="ECO:0000256" key="9">
    <source>
        <dbReference type="ARBA" id="ARBA00023284"/>
    </source>
</evidence>